<dbReference type="InterPro" id="IPR013106">
    <property type="entry name" value="Ig_V-set"/>
</dbReference>
<dbReference type="Proteomes" id="UP000028990">
    <property type="component" value="Unassembled WGS sequence"/>
</dbReference>
<sequence length="73" mass="7928">MRAPDQLLGLLLLWLQGARGDIQVTQSPASLSAAVGDTATITCRASEDINYGIHWYQKISGKAPKQLIYVADQ</sequence>
<dbReference type="InterPro" id="IPR050150">
    <property type="entry name" value="IgV_Light_Chain"/>
</dbReference>
<accession>A0A091E0H1</accession>
<proteinExistence type="predicted"/>
<organism evidence="3 4">
    <name type="scientific">Fukomys damarensis</name>
    <name type="common">Damaraland mole rat</name>
    <name type="synonym">Cryptomys damarensis</name>
    <dbReference type="NCBI Taxonomy" id="885580"/>
    <lineage>
        <taxon>Eukaryota</taxon>
        <taxon>Metazoa</taxon>
        <taxon>Chordata</taxon>
        <taxon>Craniata</taxon>
        <taxon>Vertebrata</taxon>
        <taxon>Euteleostomi</taxon>
        <taxon>Mammalia</taxon>
        <taxon>Eutheria</taxon>
        <taxon>Euarchontoglires</taxon>
        <taxon>Glires</taxon>
        <taxon>Rodentia</taxon>
        <taxon>Hystricomorpha</taxon>
        <taxon>Bathyergidae</taxon>
        <taxon>Fukomys</taxon>
    </lineage>
</organism>
<dbReference type="Pfam" id="PF07686">
    <property type="entry name" value="V-set"/>
    <property type="match status" value="1"/>
</dbReference>
<dbReference type="InterPro" id="IPR013783">
    <property type="entry name" value="Ig-like_fold"/>
</dbReference>
<keyword evidence="1" id="KW-0732">Signal</keyword>
<evidence type="ECO:0000256" key="1">
    <source>
        <dbReference type="SAM" id="SignalP"/>
    </source>
</evidence>
<feature type="chain" id="PRO_5001873637" evidence="1">
    <location>
        <begin position="21"/>
        <end position="73"/>
    </location>
</feature>
<dbReference type="AlphaFoldDB" id="A0A091E0H1"/>
<evidence type="ECO:0000259" key="2">
    <source>
        <dbReference type="Pfam" id="PF07686"/>
    </source>
</evidence>
<keyword evidence="4" id="KW-1185">Reference proteome</keyword>
<dbReference type="EMBL" id="KN122732">
    <property type="protein sequence ID" value="KFO28571.1"/>
    <property type="molecule type" value="Genomic_DNA"/>
</dbReference>
<feature type="domain" description="Immunoglobulin V-set" evidence="2">
    <location>
        <begin position="26"/>
        <end position="71"/>
    </location>
</feature>
<name>A0A091E0H1_FUKDA</name>
<evidence type="ECO:0000313" key="4">
    <source>
        <dbReference type="Proteomes" id="UP000028990"/>
    </source>
</evidence>
<evidence type="ECO:0000313" key="3">
    <source>
        <dbReference type="EMBL" id="KFO28571.1"/>
    </source>
</evidence>
<feature type="signal peptide" evidence="1">
    <location>
        <begin position="1"/>
        <end position="20"/>
    </location>
</feature>
<reference evidence="3 4" key="1">
    <citation type="submission" date="2013-11" db="EMBL/GenBank/DDBJ databases">
        <title>The Damaraland mole rat (Fukomys damarensis) genome and evolution of African mole rats.</title>
        <authorList>
            <person name="Gladyshev V.N."/>
            <person name="Fang X."/>
        </authorList>
    </citation>
    <scope>NUCLEOTIDE SEQUENCE [LARGE SCALE GENOMIC DNA]</scope>
    <source>
        <tissue evidence="3">Liver</tissue>
    </source>
</reference>
<gene>
    <name evidence="3" type="ORF">H920_10031</name>
</gene>
<dbReference type="Gene3D" id="2.60.40.10">
    <property type="entry name" value="Immunoglobulins"/>
    <property type="match status" value="1"/>
</dbReference>
<protein>
    <submittedName>
        <fullName evidence="3">Ig kappa chain V-V region L6</fullName>
    </submittedName>
</protein>
<dbReference type="InterPro" id="IPR036179">
    <property type="entry name" value="Ig-like_dom_sf"/>
</dbReference>
<dbReference type="SUPFAM" id="SSF48726">
    <property type="entry name" value="Immunoglobulin"/>
    <property type="match status" value="1"/>
</dbReference>
<dbReference type="PANTHER" id="PTHR23267">
    <property type="entry name" value="IMMUNOGLOBULIN LIGHT CHAIN"/>
    <property type="match status" value="1"/>
</dbReference>